<proteinExistence type="predicted"/>
<dbReference type="Proteomes" id="UP000239415">
    <property type="component" value="Unassembled WGS sequence"/>
</dbReference>
<reference evidence="2 3" key="1">
    <citation type="submission" date="2018-03" db="EMBL/GenBank/DDBJ databases">
        <title>Genomic Encyclopedia of Archaeal and Bacterial Type Strains, Phase II (KMG-II): from individual species to whole genera.</title>
        <authorList>
            <person name="Goeker M."/>
        </authorList>
    </citation>
    <scope>NUCLEOTIDE SEQUENCE [LARGE SCALE GENOMIC DNA]</scope>
    <source>
        <strain evidence="2 3">DSM 43146</strain>
    </source>
</reference>
<protein>
    <submittedName>
        <fullName evidence="2">Uncharacterized protein</fullName>
    </submittedName>
</protein>
<keyword evidence="3" id="KW-1185">Reference proteome</keyword>
<accession>A0A2T0K0D8</accession>
<feature type="region of interest" description="Disordered" evidence="1">
    <location>
        <begin position="95"/>
        <end position="114"/>
    </location>
</feature>
<comment type="caution">
    <text evidence="2">The sequence shown here is derived from an EMBL/GenBank/DDBJ whole genome shotgun (WGS) entry which is preliminary data.</text>
</comment>
<evidence type="ECO:0000313" key="2">
    <source>
        <dbReference type="EMBL" id="PRX16251.1"/>
    </source>
</evidence>
<dbReference type="EMBL" id="PVMZ01000020">
    <property type="protein sequence ID" value="PRX16251.1"/>
    <property type="molecule type" value="Genomic_DNA"/>
</dbReference>
<evidence type="ECO:0000256" key="1">
    <source>
        <dbReference type="SAM" id="MobiDB-lite"/>
    </source>
</evidence>
<name>A0A2T0K0D8_9ACTN</name>
<evidence type="ECO:0000313" key="3">
    <source>
        <dbReference type="Proteomes" id="UP000239415"/>
    </source>
</evidence>
<dbReference type="OrthoDB" id="3298857at2"/>
<dbReference type="RefSeq" id="WP_106327233.1">
    <property type="nucleotide sequence ID" value="NZ_BOMO01000133.1"/>
</dbReference>
<organism evidence="2 3">
    <name type="scientific">Actinoplanes italicus</name>
    <dbReference type="NCBI Taxonomy" id="113567"/>
    <lineage>
        <taxon>Bacteria</taxon>
        <taxon>Bacillati</taxon>
        <taxon>Actinomycetota</taxon>
        <taxon>Actinomycetes</taxon>
        <taxon>Micromonosporales</taxon>
        <taxon>Micromonosporaceae</taxon>
        <taxon>Actinoplanes</taxon>
    </lineage>
</organism>
<gene>
    <name evidence="2" type="ORF">CLV67_12066</name>
</gene>
<sequence length="114" mass="11369">MHDEMLALFDDCIARMLDLRGDLAATRRVHPGERHSTVLTAIEVASHFASEAGRTVTAGVPAGTPAGLPGGLSSGPPGALPVAFPAAFPAAPDPTVIPGRTAGGAHDQGLAAAV</sequence>
<dbReference type="AlphaFoldDB" id="A0A2T0K0D8"/>